<reference evidence="2" key="1">
    <citation type="submission" date="2016-01" db="EMBL/GenBank/DDBJ databases">
        <authorList>
            <person name="Mitreva M."/>
            <person name="Pepin K.H."/>
            <person name="Mihindukulasuriya K.A."/>
            <person name="Fulton R."/>
            <person name="Fronick C."/>
            <person name="O'Laughlin M."/>
            <person name="Miner T."/>
            <person name="Herter B."/>
            <person name="Rosa B.A."/>
            <person name="Cordes M."/>
            <person name="Tomlinson C."/>
            <person name="Wollam A."/>
            <person name="Palsikar V.B."/>
            <person name="Mardis E.R."/>
            <person name="Wilson R.K."/>
        </authorList>
    </citation>
    <scope>NUCLEOTIDE SEQUENCE [LARGE SCALE GENOMIC DNA]</scope>
    <source>
        <strain evidence="2">MJR7716</strain>
    </source>
</reference>
<protein>
    <submittedName>
        <fullName evidence="1">Uncharacterized protein</fullName>
    </submittedName>
</protein>
<dbReference type="AlphaFoldDB" id="A0A133PT19"/>
<dbReference type="PATRIC" id="fig|28128.5.peg.2942"/>
<keyword evidence="2" id="KW-1185">Reference proteome</keyword>
<dbReference type="Proteomes" id="UP000070533">
    <property type="component" value="Unassembled WGS sequence"/>
</dbReference>
<comment type="caution">
    <text evidence="1">The sequence shown here is derived from an EMBL/GenBank/DDBJ whole genome shotgun (WGS) entry which is preliminary data.</text>
</comment>
<dbReference type="STRING" id="28128.HMPREF3226_02857"/>
<dbReference type="EMBL" id="LRQG01000263">
    <property type="protein sequence ID" value="KXA32006.1"/>
    <property type="molecule type" value="Genomic_DNA"/>
</dbReference>
<sequence>MPIGDDGSLSPCFFRSRIGNGILLCKLCVPIFGETVGILLPLQSESRIGCQSRNVCGLETTKKTTIEK</sequence>
<evidence type="ECO:0000313" key="2">
    <source>
        <dbReference type="Proteomes" id="UP000070533"/>
    </source>
</evidence>
<evidence type="ECO:0000313" key="1">
    <source>
        <dbReference type="EMBL" id="KXA32006.1"/>
    </source>
</evidence>
<gene>
    <name evidence="1" type="ORF">HMPREF3226_02857</name>
</gene>
<organism evidence="1 2">
    <name type="scientific">Prevotella corporis</name>
    <dbReference type="NCBI Taxonomy" id="28128"/>
    <lineage>
        <taxon>Bacteria</taxon>
        <taxon>Pseudomonadati</taxon>
        <taxon>Bacteroidota</taxon>
        <taxon>Bacteroidia</taxon>
        <taxon>Bacteroidales</taxon>
        <taxon>Prevotellaceae</taxon>
        <taxon>Prevotella</taxon>
    </lineage>
</organism>
<proteinExistence type="predicted"/>
<accession>A0A133PT19</accession>
<name>A0A133PT19_9BACT</name>